<evidence type="ECO:0000313" key="4">
    <source>
        <dbReference type="Proteomes" id="UP000074310"/>
    </source>
</evidence>
<feature type="domain" description="Heparan-alpha-glucosaminide N-acetyltransferase catalytic" evidence="2">
    <location>
        <begin position="10"/>
        <end position="157"/>
    </location>
</feature>
<dbReference type="RefSeq" id="WP_058756490.1">
    <property type="nucleotide sequence ID" value="NZ_LDTB01000059.1"/>
</dbReference>
<dbReference type="EMBL" id="LDTB01000059">
    <property type="protein sequence ID" value="KTT69952.1"/>
    <property type="molecule type" value="Genomic_DNA"/>
</dbReference>
<dbReference type="AlphaFoldDB" id="A0A147HYC9"/>
<dbReference type="InterPro" id="IPR012429">
    <property type="entry name" value="HGSNAT_cat"/>
</dbReference>
<feature type="transmembrane region" description="Helical" evidence="1">
    <location>
        <begin position="53"/>
        <end position="71"/>
    </location>
</feature>
<dbReference type="PATRIC" id="fig|869719.3.peg.2701"/>
<feature type="transmembrane region" description="Helical" evidence="1">
    <location>
        <begin position="305"/>
        <end position="324"/>
    </location>
</feature>
<sequence>MTTVAAKPERFASLDMFRGATIFLMIVVNTAGAGTPFTQLVHAPWIGFTLADLIYPSFLFAVGNAMSFALTRPMPDGVFLRRIFKRAALIFLLGFLMYWFPFVTHHADGSWAVKPFGETRVTGVLQRIALCYLLAGLLARYLSPRWLLATAVALIVAYWAILVGLSPPGEAFGRYRNAGTLFDLWLIGPEHLYRKDHGFDPEGLLGTLPATANVIAGYLAGVAIQRWGKHAATVKRMVLIGAALVLMAVLIAPVFPIAKKLWTGSFVLLTVGLDMILLGAVIGVVEVKGVQAGRGFLQMLGRNPLAIYLFSELLVVALELIHVRPGVGLYRWIGETWFQTLAPGPVGSLLCALAYTLVCCAFGWMLDRRGIILKV</sequence>
<dbReference type="OrthoDB" id="9788724at2"/>
<feature type="transmembrane region" description="Helical" evidence="1">
    <location>
        <begin position="236"/>
        <end position="255"/>
    </location>
</feature>
<keyword evidence="1" id="KW-1133">Transmembrane helix</keyword>
<feature type="transmembrane region" description="Helical" evidence="1">
    <location>
        <begin position="261"/>
        <end position="285"/>
    </location>
</feature>
<evidence type="ECO:0000256" key="1">
    <source>
        <dbReference type="SAM" id="Phobius"/>
    </source>
</evidence>
<accession>A0A147HYC9</accession>
<evidence type="ECO:0000313" key="3">
    <source>
        <dbReference type="EMBL" id="KTT69952.1"/>
    </source>
</evidence>
<evidence type="ECO:0000259" key="2">
    <source>
        <dbReference type="Pfam" id="PF07786"/>
    </source>
</evidence>
<keyword evidence="1" id="KW-0472">Membrane</keyword>
<keyword evidence="1" id="KW-0812">Transmembrane</keyword>
<dbReference type="Proteomes" id="UP000074310">
    <property type="component" value="Unassembled WGS sequence"/>
</dbReference>
<feature type="transmembrane region" description="Helical" evidence="1">
    <location>
        <begin position="344"/>
        <end position="366"/>
    </location>
</feature>
<feature type="transmembrane region" description="Helical" evidence="1">
    <location>
        <begin position="203"/>
        <end position="224"/>
    </location>
</feature>
<name>A0A147HYC9_9SPHN</name>
<feature type="transmembrane region" description="Helical" evidence="1">
    <location>
        <begin position="20"/>
        <end position="41"/>
    </location>
</feature>
<feature type="transmembrane region" description="Helical" evidence="1">
    <location>
        <begin position="121"/>
        <end position="139"/>
    </location>
</feature>
<feature type="transmembrane region" description="Helical" evidence="1">
    <location>
        <begin position="146"/>
        <end position="165"/>
    </location>
</feature>
<organism evidence="3 4">
    <name type="scientific">Sphingomonas endophytica</name>
    <dbReference type="NCBI Taxonomy" id="869719"/>
    <lineage>
        <taxon>Bacteria</taxon>
        <taxon>Pseudomonadati</taxon>
        <taxon>Pseudomonadota</taxon>
        <taxon>Alphaproteobacteria</taxon>
        <taxon>Sphingomonadales</taxon>
        <taxon>Sphingomonadaceae</taxon>
        <taxon>Sphingomonas</taxon>
    </lineage>
</organism>
<dbReference type="PANTHER" id="PTHR31061">
    <property type="entry name" value="LD22376P"/>
    <property type="match status" value="1"/>
</dbReference>
<keyword evidence="4" id="KW-1185">Reference proteome</keyword>
<reference evidence="3 4" key="1">
    <citation type="journal article" date="2016" name="Front. Microbiol.">
        <title>Genomic Resource of Rice Seed Associated Bacteria.</title>
        <authorList>
            <person name="Midha S."/>
            <person name="Bansal K."/>
            <person name="Sharma S."/>
            <person name="Kumar N."/>
            <person name="Patil P.P."/>
            <person name="Chaudhry V."/>
            <person name="Patil P.B."/>
        </authorList>
    </citation>
    <scope>NUCLEOTIDE SEQUENCE [LARGE SCALE GENOMIC DNA]</scope>
    <source>
        <strain evidence="3 4">NS334</strain>
    </source>
</reference>
<gene>
    <name evidence="3" type="ORF">NS334_13540</name>
</gene>
<dbReference type="Pfam" id="PF07786">
    <property type="entry name" value="HGSNAT_cat"/>
    <property type="match status" value="1"/>
</dbReference>
<protein>
    <submittedName>
        <fullName evidence="3">Membrane protein</fullName>
    </submittedName>
</protein>
<comment type="caution">
    <text evidence="3">The sequence shown here is derived from an EMBL/GenBank/DDBJ whole genome shotgun (WGS) entry which is preliminary data.</text>
</comment>
<feature type="transmembrane region" description="Helical" evidence="1">
    <location>
        <begin position="83"/>
        <end position="101"/>
    </location>
</feature>
<proteinExistence type="predicted"/>
<dbReference type="PANTHER" id="PTHR31061:SF24">
    <property type="entry name" value="LD22376P"/>
    <property type="match status" value="1"/>
</dbReference>